<evidence type="ECO:0000313" key="3">
    <source>
        <dbReference type="Proteomes" id="UP001174997"/>
    </source>
</evidence>
<feature type="compositionally biased region" description="Basic and acidic residues" evidence="1">
    <location>
        <begin position="455"/>
        <end position="470"/>
    </location>
</feature>
<evidence type="ECO:0000256" key="1">
    <source>
        <dbReference type="SAM" id="MobiDB-lite"/>
    </source>
</evidence>
<evidence type="ECO:0000313" key="2">
    <source>
        <dbReference type="EMBL" id="KAK0670858.1"/>
    </source>
</evidence>
<feature type="compositionally biased region" description="Basic and acidic residues" evidence="1">
    <location>
        <begin position="397"/>
        <end position="410"/>
    </location>
</feature>
<feature type="compositionally biased region" description="Acidic residues" evidence="1">
    <location>
        <begin position="281"/>
        <end position="294"/>
    </location>
</feature>
<dbReference type="AlphaFoldDB" id="A0AA39ZGX9"/>
<feature type="compositionally biased region" description="Basic and acidic residues" evidence="1">
    <location>
        <begin position="434"/>
        <end position="445"/>
    </location>
</feature>
<organism evidence="2 3">
    <name type="scientific">Cercophora samala</name>
    <dbReference type="NCBI Taxonomy" id="330535"/>
    <lineage>
        <taxon>Eukaryota</taxon>
        <taxon>Fungi</taxon>
        <taxon>Dikarya</taxon>
        <taxon>Ascomycota</taxon>
        <taxon>Pezizomycotina</taxon>
        <taxon>Sordariomycetes</taxon>
        <taxon>Sordariomycetidae</taxon>
        <taxon>Sordariales</taxon>
        <taxon>Lasiosphaeriaceae</taxon>
        <taxon>Cercophora</taxon>
    </lineage>
</organism>
<proteinExistence type="predicted"/>
<name>A0AA39ZGX9_9PEZI</name>
<gene>
    <name evidence="2" type="ORF">QBC41DRAFT_387708</name>
</gene>
<keyword evidence="3" id="KW-1185">Reference proteome</keyword>
<feature type="region of interest" description="Disordered" evidence="1">
    <location>
        <begin position="135"/>
        <end position="172"/>
    </location>
</feature>
<sequence length="486" mass="54384">MAFIQDPRMRQRWNQISHTTEAVTETAAANIWTFGHTYINPCLASLGQALDSCASVCLGDREDRARRARERDRGARRTRAEYTFDFYDDWDDYYGDVEDGLEHEGGGGGSGSGSGSGWGRWGVNSEDWDRLLAGTGAVRGQGEEIDQQPRRKRGMSYGTSRTARGIRRKGTGLVEEEDPNVIPRTAPLGFLGRLPFKIVGSLRYKPSAANLREHPGGGTFGRGQSDEQRPLLGAQEEEHNGKRRGKRGGEESSTRTRSNTTESGDTSSSYRSRGDLFPSDGEGDEDAVPLDENEFTVALDRVGVDDRSSNRTRSSKGKRPADRDSKKGLSRTVSRTTLNSVYTRESASPFPTFEDGDAVPLSMEDLQQEEERAKREEDEEVERRRRAASQLAVKRGLSVDDYHIESEDQSHYSIHGPSSPDEEEEEEDETQPELEAKIPVEEPQNKHQQQQQQQQREEPELPTEPKKISEVEPAVRFVPARLPHFG</sequence>
<feature type="region of interest" description="Disordered" evidence="1">
    <location>
        <begin position="233"/>
        <end position="473"/>
    </location>
</feature>
<protein>
    <submittedName>
        <fullName evidence="2">Uncharacterized protein</fullName>
    </submittedName>
</protein>
<dbReference type="Proteomes" id="UP001174997">
    <property type="component" value="Unassembled WGS sequence"/>
</dbReference>
<comment type="caution">
    <text evidence="2">The sequence shown here is derived from an EMBL/GenBank/DDBJ whole genome shotgun (WGS) entry which is preliminary data.</text>
</comment>
<dbReference type="EMBL" id="JAULSY010000027">
    <property type="protein sequence ID" value="KAK0670858.1"/>
    <property type="molecule type" value="Genomic_DNA"/>
</dbReference>
<feature type="compositionally biased region" description="Polar residues" evidence="1">
    <location>
        <begin position="331"/>
        <end position="346"/>
    </location>
</feature>
<accession>A0AA39ZGX9</accession>
<feature type="compositionally biased region" description="Acidic residues" evidence="1">
    <location>
        <begin position="420"/>
        <end position="432"/>
    </location>
</feature>
<reference evidence="2" key="1">
    <citation type="submission" date="2023-06" db="EMBL/GenBank/DDBJ databases">
        <title>Genome-scale phylogeny and comparative genomics of the fungal order Sordariales.</title>
        <authorList>
            <consortium name="Lawrence Berkeley National Laboratory"/>
            <person name="Hensen N."/>
            <person name="Bonometti L."/>
            <person name="Westerberg I."/>
            <person name="Brannstrom I.O."/>
            <person name="Guillou S."/>
            <person name="Cros-Aarteil S."/>
            <person name="Calhoun S."/>
            <person name="Haridas S."/>
            <person name="Kuo A."/>
            <person name="Mondo S."/>
            <person name="Pangilinan J."/>
            <person name="Riley R."/>
            <person name="Labutti K."/>
            <person name="Andreopoulos B."/>
            <person name="Lipzen A."/>
            <person name="Chen C."/>
            <person name="Yanf M."/>
            <person name="Daum C."/>
            <person name="Ng V."/>
            <person name="Clum A."/>
            <person name="Steindorff A."/>
            <person name="Ohm R."/>
            <person name="Martin F."/>
            <person name="Silar P."/>
            <person name="Natvig D."/>
            <person name="Lalanne C."/>
            <person name="Gautier V."/>
            <person name="Ament-Velasquez S.L."/>
            <person name="Kruys A."/>
            <person name="Hutchinson M.I."/>
            <person name="Powell A.J."/>
            <person name="Barry K."/>
            <person name="Miller A.N."/>
            <person name="Grigoriev I.V."/>
            <person name="Debuchy R."/>
            <person name="Gladieux P."/>
            <person name="Thoren M.H."/>
            <person name="Johannesson H."/>
        </authorList>
    </citation>
    <scope>NUCLEOTIDE SEQUENCE</scope>
    <source>
        <strain evidence="2">CBS 307.81</strain>
    </source>
</reference>